<organism evidence="8 9">
    <name type="scientific">Listeria fleischmannii 1991</name>
    <dbReference type="NCBI Taxonomy" id="1430899"/>
    <lineage>
        <taxon>Bacteria</taxon>
        <taxon>Bacillati</taxon>
        <taxon>Bacillota</taxon>
        <taxon>Bacilli</taxon>
        <taxon>Bacillales</taxon>
        <taxon>Listeriaceae</taxon>
        <taxon>Listeria</taxon>
    </lineage>
</organism>
<dbReference type="PANTHER" id="PTHR30636:SF3">
    <property type="entry name" value="UPF0701 PROTEIN YICC"/>
    <property type="match status" value="1"/>
</dbReference>
<dbReference type="PANTHER" id="PTHR30636">
    <property type="entry name" value="UPF0701 PROTEIN YICC"/>
    <property type="match status" value="1"/>
</dbReference>
<accession>A0A0J8J360</accession>
<dbReference type="GO" id="GO:0004521">
    <property type="term" value="F:RNA endonuclease activity"/>
    <property type="evidence" value="ECO:0007669"/>
    <property type="project" value="InterPro"/>
</dbReference>
<evidence type="ECO:0000259" key="7">
    <source>
        <dbReference type="Pfam" id="PF08340"/>
    </source>
</evidence>
<dbReference type="AlphaFoldDB" id="A0A0J8J360"/>
<comment type="similarity">
    <text evidence="5">Belongs to the YicC/YloC family.</text>
</comment>
<dbReference type="InterPro" id="IPR013527">
    <property type="entry name" value="YicC-like_N"/>
</dbReference>
<evidence type="ECO:0000256" key="4">
    <source>
        <dbReference type="ARBA" id="ARBA00022801"/>
    </source>
</evidence>
<evidence type="ECO:0000313" key="8">
    <source>
        <dbReference type="EMBL" id="KMT58756.1"/>
    </source>
</evidence>
<sequence length="291" mass="34051">MVKSMTGFGRKTKEKEDFKVTVELKAINHRYFETLFRMPRQFAYLETKLKKNMATILKRGRIECFISFEGAQIAKHNLTVDWELADHYFRFLKQAQKRYDFSEELTMQNFLVDPVFLEVRESVEADSTLETLVVETVLSATKRLDDMRLLEGAELALYFKTHLETLEACLKEVKQAVPEMEEAYRKRLESRMTKLAGAKFDERVVLTELALFLEKADINEEIERLDSHFKQFYSILTDEGAIGRKLDFLIQEMNREVNTIGSKAMSLTITENVVEMKTTLEKIREQVQNVE</sequence>
<gene>
    <name evidence="8" type="ORF">X560_1972</name>
</gene>
<keyword evidence="2" id="KW-0540">Nuclease</keyword>
<dbReference type="Pfam" id="PF08340">
    <property type="entry name" value="YicC-like_C"/>
    <property type="match status" value="1"/>
</dbReference>
<name>A0A0J8J360_9LIST</name>
<keyword evidence="3" id="KW-0255">Endonuclease</keyword>
<dbReference type="InterPro" id="IPR005229">
    <property type="entry name" value="YicC/YloC-like"/>
</dbReference>
<evidence type="ECO:0000259" key="6">
    <source>
        <dbReference type="Pfam" id="PF03755"/>
    </source>
</evidence>
<evidence type="ECO:0000313" key="9">
    <source>
        <dbReference type="Proteomes" id="UP000052258"/>
    </source>
</evidence>
<proteinExistence type="inferred from homology"/>
<evidence type="ECO:0000256" key="5">
    <source>
        <dbReference type="ARBA" id="ARBA00035648"/>
    </source>
</evidence>
<keyword evidence="9" id="KW-1185">Reference proteome</keyword>
<dbReference type="EMBL" id="AZHO01000024">
    <property type="protein sequence ID" value="KMT58756.1"/>
    <property type="molecule type" value="Genomic_DNA"/>
</dbReference>
<evidence type="ECO:0000256" key="2">
    <source>
        <dbReference type="ARBA" id="ARBA00022722"/>
    </source>
</evidence>
<dbReference type="GO" id="GO:0016787">
    <property type="term" value="F:hydrolase activity"/>
    <property type="evidence" value="ECO:0007669"/>
    <property type="project" value="UniProtKB-KW"/>
</dbReference>
<dbReference type="PATRIC" id="fig|1430899.3.peg.2015"/>
<evidence type="ECO:0000256" key="3">
    <source>
        <dbReference type="ARBA" id="ARBA00022759"/>
    </source>
</evidence>
<protein>
    <recommendedName>
        <fullName evidence="10">YicC family protein</fullName>
    </recommendedName>
</protein>
<evidence type="ECO:0008006" key="10">
    <source>
        <dbReference type="Google" id="ProtNLM"/>
    </source>
</evidence>
<feature type="domain" description="Endoribonuclease YicC-like C-terminal" evidence="7">
    <location>
        <begin position="173"/>
        <end position="291"/>
    </location>
</feature>
<reference evidence="8 9" key="1">
    <citation type="journal article" date="2015" name="Genome Biol. Evol.">
        <title>Comparative Genomics of Listeria Sensu Lato: Genus-Wide Differences in Evolutionary Dynamics and the Progressive Gain of Complex, Potentially Pathogenicity-Related Traits through Lateral Gene Transfer.</title>
        <authorList>
            <person name="Chiara M."/>
            <person name="Caruso M."/>
            <person name="D'Erchia A.M."/>
            <person name="Manzari C."/>
            <person name="Fraccalvieri R."/>
            <person name="Goffredo E."/>
            <person name="Latorre L."/>
            <person name="Miccolupo A."/>
            <person name="Padalino I."/>
            <person name="Santagada G."/>
            <person name="Chiocco D."/>
            <person name="Pesole G."/>
            <person name="Horner D.S."/>
            <person name="Parisi A."/>
        </authorList>
    </citation>
    <scope>NUCLEOTIDE SEQUENCE [LARGE SCALE GENOMIC DNA]</scope>
    <source>
        <strain evidence="8 9">1991</strain>
    </source>
</reference>
<comment type="cofactor">
    <cofactor evidence="1">
        <name>a divalent metal cation</name>
        <dbReference type="ChEBI" id="CHEBI:60240"/>
    </cofactor>
</comment>
<dbReference type="RefSeq" id="WP_007472300.1">
    <property type="nucleotide sequence ID" value="NZ_KQ130617.1"/>
</dbReference>
<dbReference type="Proteomes" id="UP000052258">
    <property type="component" value="Unassembled WGS sequence"/>
</dbReference>
<dbReference type="InterPro" id="IPR013551">
    <property type="entry name" value="YicC-like_C"/>
</dbReference>
<feature type="domain" description="Endoribonuclease YicC-like N-terminal" evidence="6">
    <location>
        <begin position="2"/>
        <end position="156"/>
    </location>
</feature>
<comment type="caution">
    <text evidence="8">The sequence shown here is derived from an EMBL/GenBank/DDBJ whole genome shotgun (WGS) entry which is preliminary data.</text>
</comment>
<dbReference type="NCBIfam" id="TIGR00255">
    <property type="entry name" value="YicC/YloC family endoribonuclease"/>
    <property type="match status" value="1"/>
</dbReference>
<dbReference type="Pfam" id="PF03755">
    <property type="entry name" value="YicC-like_N"/>
    <property type="match status" value="1"/>
</dbReference>
<evidence type="ECO:0000256" key="1">
    <source>
        <dbReference type="ARBA" id="ARBA00001968"/>
    </source>
</evidence>
<dbReference type="OrthoDB" id="9771229at2"/>
<keyword evidence="4" id="KW-0378">Hydrolase</keyword>